<dbReference type="PANTHER" id="PTHR24171">
    <property type="entry name" value="ANKYRIN REPEAT DOMAIN-CONTAINING PROTEIN 39-RELATED"/>
    <property type="match status" value="1"/>
</dbReference>
<evidence type="ECO:0000313" key="5">
    <source>
        <dbReference type="EMBL" id="SFV67146.1"/>
    </source>
</evidence>
<dbReference type="InterPro" id="IPR014880">
    <property type="entry name" value="SoxZ_dom"/>
</dbReference>
<feature type="domain" description="Sulphur oxidation protein SoxZ" evidence="3">
    <location>
        <begin position="314"/>
        <end position="405"/>
    </location>
</feature>
<dbReference type="GO" id="GO:0070531">
    <property type="term" value="C:BRCA1-A complex"/>
    <property type="evidence" value="ECO:0007669"/>
    <property type="project" value="TreeGrafter"/>
</dbReference>
<dbReference type="Pfam" id="PF12796">
    <property type="entry name" value="Ank_2"/>
    <property type="match status" value="1"/>
</dbReference>
<gene>
    <name evidence="5" type="ORF">MNB_SV-10-1</name>
</gene>
<dbReference type="GO" id="GO:0031436">
    <property type="term" value="C:BRCA1-BARD1 complex"/>
    <property type="evidence" value="ECO:0007669"/>
    <property type="project" value="TreeGrafter"/>
</dbReference>
<keyword evidence="1" id="KW-0677">Repeat</keyword>
<dbReference type="InterPro" id="IPR014756">
    <property type="entry name" value="Ig_E-set"/>
</dbReference>
<name>A0A1W1CMU9_9ZZZZ</name>
<reference evidence="5" key="1">
    <citation type="submission" date="2016-10" db="EMBL/GenBank/DDBJ databases">
        <authorList>
            <person name="de Groot N.N."/>
        </authorList>
    </citation>
    <scope>NUCLEOTIDE SEQUENCE</scope>
</reference>
<evidence type="ECO:0000256" key="1">
    <source>
        <dbReference type="ARBA" id="ARBA00022737"/>
    </source>
</evidence>
<dbReference type="PROSITE" id="PS50088">
    <property type="entry name" value="ANK_REPEAT"/>
    <property type="match status" value="2"/>
</dbReference>
<evidence type="ECO:0000259" key="3">
    <source>
        <dbReference type="Pfam" id="PF08770"/>
    </source>
</evidence>
<evidence type="ECO:0000259" key="4">
    <source>
        <dbReference type="Pfam" id="PF13501"/>
    </source>
</evidence>
<dbReference type="Gene3D" id="1.25.40.20">
    <property type="entry name" value="Ankyrin repeat-containing domain"/>
    <property type="match status" value="1"/>
</dbReference>
<dbReference type="PANTHER" id="PTHR24171:SF8">
    <property type="entry name" value="BRCA1-ASSOCIATED RING DOMAIN PROTEIN 1"/>
    <property type="match status" value="1"/>
</dbReference>
<dbReference type="SMART" id="SM00248">
    <property type="entry name" value="ANK"/>
    <property type="match status" value="3"/>
</dbReference>
<organism evidence="5">
    <name type="scientific">hydrothermal vent metagenome</name>
    <dbReference type="NCBI Taxonomy" id="652676"/>
    <lineage>
        <taxon>unclassified sequences</taxon>
        <taxon>metagenomes</taxon>
        <taxon>ecological metagenomes</taxon>
    </lineage>
</organism>
<dbReference type="AlphaFoldDB" id="A0A1W1CMU9"/>
<dbReference type="SUPFAM" id="SSF81296">
    <property type="entry name" value="E set domains"/>
    <property type="match status" value="1"/>
</dbReference>
<dbReference type="Gene3D" id="2.60.40.2470">
    <property type="entry name" value="SoxY domain"/>
    <property type="match status" value="1"/>
</dbReference>
<dbReference type="Pfam" id="PF13501">
    <property type="entry name" value="SoxY"/>
    <property type="match status" value="1"/>
</dbReference>
<dbReference type="GO" id="GO:0004842">
    <property type="term" value="F:ubiquitin-protein transferase activity"/>
    <property type="evidence" value="ECO:0007669"/>
    <property type="project" value="TreeGrafter"/>
</dbReference>
<accession>A0A1W1CMU9</accession>
<keyword evidence="2" id="KW-0040">ANK repeat</keyword>
<dbReference type="InterPro" id="IPR032711">
    <property type="entry name" value="SoxY"/>
</dbReference>
<dbReference type="PROSITE" id="PS50297">
    <property type="entry name" value="ANK_REP_REGION"/>
    <property type="match status" value="1"/>
</dbReference>
<dbReference type="GO" id="GO:0085020">
    <property type="term" value="P:protein K6-linked ubiquitination"/>
    <property type="evidence" value="ECO:0007669"/>
    <property type="project" value="TreeGrafter"/>
</dbReference>
<dbReference type="InterPro" id="IPR013783">
    <property type="entry name" value="Ig-like_fold"/>
</dbReference>
<dbReference type="EMBL" id="FPHL01000046">
    <property type="protein sequence ID" value="SFV67146.1"/>
    <property type="molecule type" value="Genomic_DNA"/>
</dbReference>
<feature type="domain" description="Ig-like SoxY" evidence="4">
    <location>
        <begin position="447"/>
        <end position="544"/>
    </location>
</feature>
<dbReference type="Gene3D" id="2.60.40.10">
    <property type="entry name" value="Immunoglobulins"/>
    <property type="match status" value="1"/>
</dbReference>
<dbReference type="InterPro" id="IPR038162">
    <property type="entry name" value="SoxY_sf"/>
</dbReference>
<sequence>MMDSSPGENRIFIGRPLLYKAQGAAGIAVYDLKSCQKRKGLAAGVYEPSVSSLLKMGDCLLSFHRLKGGACYTFEKKDALRTEETSKKPAPVNKERMQTLLYKAALHNDASEVKRLMRLGANPGMKGHERYTPMQIAARVGSVNALRAMLESGAKPDDSSMMLAALTEQVKAMKLLEKYGGNIRAKDRGGCTTLHYIAADGPLEMVKYLIQKGVPYDAVCRKNEAPIHWANGQSNCPVIRYLESLYPKGEMKIVNGECAGREQSDTMRRRIEVKALEAGDYSQLYKKIEARRQKALRQSRPAASQKPAPRVMIKAKQKGDLLHVKFMFIHPMLSPRQAAKKAIHPNCIEHVALRVGNRLLTDITTGCKISKNPIFKFYNIENHDTSASVTVSAMDTLGARYTRSTKIRQSRMPTTVKPVRYAKEREVDYHRSRQGFFDADNVDAALKALYGNVHYEEGGIEVTVPKVVSNPGAIPVAFKFAAELESAAVLVEGSAHPGVAIYHFAKGVKADTALKVRVESYSGQKLTLIVVAKGRDGRYYRRRVPFIVAYGEAT</sequence>
<dbReference type="InterPro" id="IPR002110">
    <property type="entry name" value="Ankyrin_rpt"/>
</dbReference>
<dbReference type="InterPro" id="IPR036770">
    <property type="entry name" value="Ankyrin_rpt-contain_sf"/>
</dbReference>
<evidence type="ECO:0000256" key="2">
    <source>
        <dbReference type="ARBA" id="ARBA00023043"/>
    </source>
</evidence>
<proteinExistence type="predicted"/>
<dbReference type="SUPFAM" id="SSF48403">
    <property type="entry name" value="Ankyrin repeat"/>
    <property type="match status" value="1"/>
</dbReference>
<protein>
    <submittedName>
        <fullName evidence="5">Inversin protein alternative isoform, putative</fullName>
    </submittedName>
</protein>
<dbReference type="Pfam" id="PF08770">
    <property type="entry name" value="SoxZ"/>
    <property type="match status" value="1"/>
</dbReference>